<evidence type="ECO:0000313" key="1">
    <source>
        <dbReference type="EMBL" id="KAK7037408.1"/>
    </source>
</evidence>
<reference evidence="1 2" key="1">
    <citation type="submission" date="2024-01" db="EMBL/GenBank/DDBJ databases">
        <title>A draft genome for a cacao thread blight-causing isolate of Paramarasmius palmivorus.</title>
        <authorList>
            <person name="Baruah I.K."/>
            <person name="Bukari Y."/>
            <person name="Amoako-Attah I."/>
            <person name="Meinhardt L.W."/>
            <person name="Bailey B.A."/>
            <person name="Cohen S.P."/>
        </authorList>
    </citation>
    <scope>NUCLEOTIDE SEQUENCE [LARGE SCALE GENOMIC DNA]</scope>
    <source>
        <strain evidence="1 2">GH-12</strain>
    </source>
</reference>
<dbReference type="PANTHER" id="PTHR34365:SF7">
    <property type="entry name" value="GLYCINE-RICH DOMAIN-CONTAINING PROTEIN 1"/>
    <property type="match status" value="1"/>
</dbReference>
<evidence type="ECO:0000313" key="2">
    <source>
        <dbReference type="Proteomes" id="UP001383192"/>
    </source>
</evidence>
<keyword evidence="2" id="KW-1185">Reference proteome</keyword>
<gene>
    <name evidence="1" type="ORF">VNI00_011158</name>
</gene>
<dbReference type="PANTHER" id="PTHR34365">
    <property type="entry name" value="ENOLASE (DUF1399)"/>
    <property type="match status" value="1"/>
</dbReference>
<dbReference type="Pfam" id="PF07173">
    <property type="entry name" value="GRDP-like"/>
    <property type="match status" value="1"/>
</dbReference>
<dbReference type="EMBL" id="JAYKXP010000047">
    <property type="protein sequence ID" value="KAK7037408.1"/>
    <property type="molecule type" value="Genomic_DNA"/>
</dbReference>
<dbReference type="Proteomes" id="UP001383192">
    <property type="component" value="Unassembled WGS sequence"/>
</dbReference>
<organism evidence="1 2">
    <name type="scientific">Paramarasmius palmivorus</name>
    <dbReference type="NCBI Taxonomy" id="297713"/>
    <lineage>
        <taxon>Eukaryota</taxon>
        <taxon>Fungi</taxon>
        <taxon>Dikarya</taxon>
        <taxon>Basidiomycota</taxon>
        <taxon>Agaricomycotina</taxon>
        <taxon>Agaricomycetes</taxon>
        <taxon>Agaricomycetidae</taxon>
        <taxon>Agaricales</taxon>
        <taxon>Marasmiineae</taxon>
        <taxon>Marasmiaceae</taxon>
        <taxon>Paramarasmius</taxon>
    </lineage>
</organism>
<proteinExistence type="predicted"/>
<protein>
    <submittedName>
        <fullName evidence="1">Uncharacterized protein</fullName>
    </submittedName>
</protein>
<name>A0AAW0CGQ0_9AGAR</name>
<dbReference type="AlphaFoldDB" id="A0AAW0CGQ0"/>
<accession>A0AAW0CGQ0</accession>
<dbReference type="InterPro" id="IPR009836">
    <property type="entry name" value="GRDP-like"/>
</dbReference>
<sequence>MVSSSDEPALYAIGQAFTSPLVSMSHVKGHLRLLHAFATLRSQIINLSERDIEDKFPWFTPHNKDKRWAWFVGLAVERFELWCRWASDRDINDINDLLQYYLPPLDVFMVWHAYMLNPGWYQEDVKRVSSLNFLQNLGLVVGTHLDTVVSCLVLDPSLSRTDGWTNATQLPFDPIKSAEVHATTIVKCPSCRIDFISPLMDSYETGYLQEKFSAKCMNSAMCPQITKSMLGTGKLAKDISANGTCEDMRDYQVYLAGTLYTSSDPYDYERARTIKEKILKSPMFYLPNGTQHRFTPLDNSPRQSTNQVLSLQKDWESVILNRVEFSKDAIQHEMSKIIPGGNGKLLLRIMSAYTDGKPWSLDLVGAVLRQGTFVEKMNDLGWTNASSLNETDATIRLQSAVTRYHAFLDLIYSSPKSFFVPTLDIDLVWHTHQLIPSKYEEDCLRFLNRFLDQ</sequence>
<comment type="caution">
    <text evidence="1">The sequence shown here is derived from an EMBL/GenBank/DDBJ whole genome shotgun (WGS) entry which is preliminary data.</text>
</comment>